<dbReference type="InterPro" id="IPR029039">
    <property type="entry name" value="Flavoprotein-like_sf"/>
</dbReference>
<evidence type="ECO:0000259" key="3">
    <source>
        <dbReference type="Pfam" id="PF03358"/>
    </source>
</evidence>
<dbReference type="SUPFAM" id="SSF52218">
    <property type="entry name" value="Flavoproteins"/>
    <property type="match status" value="1"/>
</dbReference>
<dbReference type="Gene3D" id="3.40.50.360">
    <property type="match status" value="1"/>
</dbReference>
<keyword evidence="5" id="KW-1185">Reference proteome</keyword>
<dbReference type="PANTHER" id="PTHR43278">
    <property type="entry name" value="NAD(P)H-DEPENDENT FMN-CONTAINING OXIDOREDUCTASE YWQN-RELATED"/>
    <property type="match status" value="1"/>
</dbReference>
<dbReference type="AlphaFoldDB" id="G9YEX0"/>
<evidence type="ECO:0000313" key="5">
    <source>
        <dbReference type="Proteomes" id="UP000005481"/>
    </source>
</evidence>
<comment type="caution">
    <text evidence="4">The sequence shown here is derived from an EMBL/GenBank/DDBJ whole genome shotgun (WGS) entry which is preliminary data.</text>
</comment>
<dbReference type="InterPro" id="IPR051796">
    <property type="entry name" value="ISF_SsuE-like"/>
</dbReference>
<organism evidence="4 5">
    <name type="scientific">Anaeroglobus geminatus F0357</name>
    <dbReference type="NCBI Taxonomy" id="861450"/>
    <lineage>
        <taxon>Bacteria</taxon>
        <taxon>Bacillati</taxon>
        <taxon>Bacillota</taxon>
        <taxon>Negativicutes</taxon>
        <taxon>Veillonellales</taxon>
        <taxon>Veillonellaceae</taxon>
        <taxon>Anaeroglobus</taxon>
    </lineage>
</organism>
<evidence type="ECO:0000256" key="2">
    <source>
        <dbReference type="ARBA" id="ARBA00022643"/>
    </source>
</evidence>
<dbReference type="Proteomes" id="UP000005481">
    <property type="component" value="Unassembled WGS sequence"/>
</dbReference>
<protein>
    <recommendedName>
        <fullName evidence="3">NADPH-dependent FMN reductase-like domain-containing protein</fullName>
    </recommendedName>
</protein>
<dbReference type="STRING" id="861450.HMPREF0080_00180"/>
<keyword evidence="1" id="KW-0285">Flavoprotein</keyword>
<accession>G9YEX0</accession>
<dbReference type="PATRIC" id="fig|861450.3.peg.173"/>
<dbReference type="PANTHER" id="PTHR43278:SF4">
    <property type="entry name" value="NAD(P)H-DEPENDENT FMN-CONTAINING OXIDOREDUCTASE YWQN-RELATED"/>
    <property type="match status" value="1"/>
</dbReference>
<sequence>MVYLIRITCEGSASAARLDGVLKRVLPPGEYVEITGPEGLLTIKDKLRGQVCIFTVSLGPGGMNEEYRRLIAALYTSPQLLEGVCGGIVIDGPDELFTKKIGRELLFIANRAGCLFPGKPLVEATGSLRNFNVQARLLQSSPAEAYKTAVEQLVGKAVALTRKPREKFDKQHLLVLHASSRATSNTLLLWKIVRSHLSRRTEIEEISLRNGELVDCRGCSYETCLHFGEKGDCFYGGLIVDEVYPAVKKCHALLLICPNYNDAVGANMTAFFNRLTALFRTDFKEFASKRVYALVVSGYSGGDIVAEQIADTMSCNKNFILPPHFALVETANEPRSILACPGIKERAAAMAVRIEGDFSEPACN</sequence>
<dbReference type="Pfam" id="PF03358">
    <property type="entry name" value="FMN_red"/>
    <property type="match status" value="1"/>
</dbReference>
<dbReference type="HOGENOM" id="CLU_045099_0_0_9"/>
<reference evidence="4 5" key="1">
    <citation type="submission" date="2011-08" db="EMBL/GenBank/DDBJ databases">
        <authorList>
            <person name="Weinstock G."/>
            <person name="Sodergren E."/>
            <person name="Clifton S."/>
            <person name="Fulton L."/>
            <person name="Fulton B."/>
            <person name="Courtney L."/>
            <person name="Fronick C."/>
            <person name="Harrison M."/>
            <person name="Strong C."/>
            <person name="Farmer C."/>
            <person name="Delahaunty K."/>
            <person name="Markovic C."/>
            <person name="Hall O."/>
            <person name="Minx P."/>
            <person name="Tomlinson C."/>
            <person name="Mitreva M."/>
            <person name="Hou S."/>
            <person name="Chen J."/>
            <person name="Wollam A."/>
            <person name="Pepin K.H."/>
            <person name="Johnson M."/>
            <person name="Bhonagiri V."/>
            <person name="Zhang X."/>
            <person name="Suruliraj S."/>
            <person name="Warren W."/>
            <person name="Chinwalla A."/>
            <person name="Mardis E.R."/>
            <person name="Wilson R.K."/>
        </authorList>
    </citation>
    <scope>NUCLEOTIDE SEQUENCE [LARGE SCALE GENOMIC DNA]</scope>
    <source>
        <strain evidence="4 5">F0357</strain>
    </source>
</reference>
<dbReference type="EMBL" id="AGCJ01000007">
    <property type="protein sequence ID" value="EHM43531.1"/>
    <property type="molecule type" value="Genomic_DNA"/>
</dbReference>
<dbReference type="eggNOG" id="COG0655">
    <property type="taxonomic scope" value="Bacteria"/>
</dbReference>
<keyword evidence="2" id="KW-0288">FMN</keyword>
<feature type="domain" description="NADPH-dependent FMN reductase-like" evidence="3">
    <location>
        <begin position="173"/>
        <end position="329"/>
    </location>
</feature>
<evidence type="ECO:0000256" key="1">
    <source>
        <dbReference type="ARBA" id="ARBA00022630"/>
    </source>
</evidence>
<evidence type="ECO:0000313" key="4">
    <source>
        <dbReference type="EMBL" id="EHM43531.1"/>
    </source>
</evidence>
<dbReference type="RefSeq" id="WP_006789163.1">
    <property type="nucleotide sequence ID" value="NZ_JH417566.1"/>
</dbReference>
<name>G9YEX0_9FIRM</name>
<proteinExistence type="predicted"/>
<gene>
    <name evidence="4" type="ORF">HMPREF0080_00180</name>
</gene>
<dbReference type="GO" id="GO:0016491">
    <property type="term" value="F:oxidoreductase activity"/>
    <property type="evidence" value="ECO:0007669"/>
    <property type="project" value="InterPro"/>
</dbReference>
<dbReference type="OrthoDB" id="1705236at2"/>
<dbReference type="InterPro" id="IPR005025">
    <property type="entry name" value="FMN_Rdtase-like_dom"/>
</dbReference>